<protein>
    <submittedName>
        <fullName evidence="10">C2 domain-containing protein</fullName>
    </submittedName>
</protein>
<dbReference type="InterPro" id="IPR000008">
    <property type="entry name" value="C2_dom"/>
</dbReference>
<dbReference type="PANTHER" id="PTHR47042">
    <property type="entry name" value="C2 DOMAIN-CONTAINING PROTEIN-LIKE"/>
    <property type="match status" value="1"/>
</dbReference>
<evidence type="ECO:0000313" key="11">
    <source>
        <dbReference type="Proteomes" id="UP001604277"/>
    </source>
</evidence>
<dbReference type="EMBL" id="JBFOLJ010000013">
    <property type="protein sequence ID" value="KAL2483486.1"/>
    <property type="molecule type" value="Genomic_DNA"/>
</dbReference>
<sequence>MGSILEATLIHHVCIVLVLLWLLNSFNCCHPFAYFLSLIYLYLVHDLYETRLRRKLQFEERRQSDQKRVLSDSETVRWLNHAIEKIWLVCVEEIVSQKILLPIFPWFLQKYKPWTVKDAVVQHLYLGRSPPIFTEMRVLPESNGDDHLVLELGMNFLTADDMSAIIAVKLTKRLGLGMRAKMHLLGMHVEGKVLIGVKFLPHWPFLGRLRICFAEPPYFQMTVKPIFSHGLDVTELPGIAGWIDNLLALVFEQTLVQPNMLVVDVEKFASPQPENWFSIDAKEPIAYAIVEVLEAADMKPSDLNGLADPYVKGQLGPYRFRTKIQKKNLSPKWYEPFKIPICSWESPNVLNIEVRDKDRLFDDLLGNCSVNINDFKGGQRRDMWLSLENIKMGRLHLAVTVSKGNTKGAENTRDAEGFDNEQKRNSVAADAAQRGPSFKSSEKSLKVADKFEPIDIEGQRETGIWIHQPGSEVAQVWEPRKGKSTHLETYHLDGQAQAEGGDPIGSRGSTSSSADESVDAKKPRSTNPIRKGLRKLSSVFHRSPRTEEKSKCLVEPESASSYANIKALNDKEIGVKLIVDDTIATPYSAKAPKDDEKENRERSEQESPQQGHAKDMAKGILKHPGKSLKYALTRKERRKSRTDSGSTPSDNDTASQCDSSDESTLPSSTDVPLGVTNLVIPGSVVSIAESRSGNNSFKTKDNMNPTEAPLGVTNLVIPGSVVSSAESRSGNNSFKTKDNMNPTEALSGTNSFKDDIIQTRNEAAEYGTEQKTKVIPEDSETIN</sequence>
<dbReference type="Proteomes" id="UP001604277">
    <property type="component" value="Unassembled WGS sequence"/>
</dbReference>
<evidence type="ECO:0000256" key="5">
    <source>
        <dbReference type="ARBA" id="ARBA00023136"/>
    </source>
</evidence>
<feature type="compositionally biased region" description="Polar residues" evidence="6">
    <location>
        <begin position="723"/>
        <end position="751"/>
    </location>
</feature>
<comment type="subcellular location">
    <subcellularLocation>
        <location evidence="1">Membrane</location>
    </subcellularLocation>
</comment>
<feature type="transmembrane region" description="Helical" evidence="7">
    <location>
        <begin position="7"/>
        <end position="26"/>
    </location>
</feature>
<organism evidence="10 11">
    <name type="scientific">Forsythia ovata</name>
    <dbReference type="NCBI Taxonomy" id="205694"/>
    <lineage>
        <taxon>Eukaryota</taxon>
        <taxon>Viridiplantae</taxon>
        <taxon>Streptophyta</taxon>
        <taxon>Embryophyta</taxon>
        <taxon>Tracheophyta</taxon>
        <taxon>Spermatophyta</taxon>
        <taxon>Magnoliopsida</taxon>
        <taxon>eudicotyledons</taxon>
        <taxon>Gunneridae</taxon>
        <taxon>Pentapetalae</taxon>
        <taxon>asterids</taxon>
        <taxon>lamiids</taxon>
        <taxon>Lamiales</taxon>
        <taxon>Oleaceae</taxon>
        <taxon>Forsythieae</taxon>
        <taxon>Forsythia</taxon>
    </lineage>
</organism>
<evidence type="ECO:0000256" key="1">
    <source>
        <dbReference type="ARBA" id="ARBA00004370"/>
    </source>
</evidence>
<dbReference type="Pfam" id="PF25669">
    <property type="entry name" value="SMP_MUG190-like"/>
    <property type="match status" value="1"/>
</dbReference>
<dbReference type="CDD" id="cd00030">
    <property type="entry name" value="C2"/>
    <property type="match status" value="1"/>
</dbReference>
<gene>
    <name evidence="10" type="ORF">Fot_44930</name>
</gene>
<dbReference type="PANTHER" id="PTHR47042:SF4">
    <property type="entry name" value="OS02G0313700 PROTEIN"/>
    <property type="match status" value="1"/>
</dbReference>
<dbReference type="InterPro" id="IPR052847">
    <property type="entry name" value="Ext_Synaptotagmin/KAHRP-like"/>
</dbReference>
<dbReference type="InterPro" id="IPR031468">
    <property type="entry name" value="SMP_LBD"/>
</dbReference>
<evidence type="ECO:0000256" key="4">
    <source>
        <dbReference type="ARBA" id="ARBA00023121"/>
    </source>
</evidence>
<evidence type="ECO:0000259" key="8">
    <source>
        <dbReference type="PROSITE" id="PS50004"/>
    </source>
</evidence>
<dbReference type="PROSITE" id="PS50004">
    <property type="entry name" value="C2"/>
    <property type="match status" value="1"/>
</dbReference>
<dbReference type="GO" id="GO:0016020">
    <property type="term" value="C:membrane"/>
    <property type="evidence" value="ECO:0007669"/>
    <property type="project" value="UniProtKB-SubCell"/>
</dbReference>
<evidence type="ECO:0000313" key="10">
    <source>
        <dbReference type="EMBL" id="KAL2483486.1"/>
    </source>
</evidence>
<proteinExistence type="predicted"/>
<evidence type="ECO:0000256" key="3">
    <source>
        <dbReference type="ARBA" id="ARBA00023055"/>
    </source>
</evidence>
<feature type="compositionally biased region" description="Basic and acidic residues" evidence="6">
    <location>
        <begin position="410"/>
        <end position="424"/>
    </location>
</feature>
<dbReference type="SUPFAM" id="SSF49562">
    <property type="entry name" value="C2 domain (Calcium/lipid-binding domain, CaLB)"/>
    <property type="match status" value="1"/>
</dbReference>
<name>A0ABD1R4X2_9LAMI</name>
<reference evidence="11" key="1">
    <citation type="submission" date="2024-07" db="EMBL/GenBank/DDBJ databases">
        <title>Two chromosome-level genome assemblies of Korean endemic species Abeliophyllum distichum and Forsythia ovata (Oleaceae).</title>
        <authorList>
            <person name="Jang H."/>
        </authorList>
    </citation>
    <scope>NUCLEOTIDE SEQUENCE [LARGE SCALE GENOMIC DNA]</scope>
</reference>
<feature type="compositionally biased region" description="Basic and acidic residues" evidence="6">
    <location>
        <begin position="544"/>
        <end position="554"/>
    </location>
</feature>
<dbReference type="CDD" id="cd21669">
    <property type="entry name" value="SMP_SF"/>
    <property type="match status" value="1"/>
</dbReference>
<keyword evidence="4" id="KW-0446">Lipid-binding</keyword>
<evidence type="ECO:0000256" key="6">
    <source>
        <dbReference type="SAM" id="MobiDB-lite"/>
    </source>
</evidence>
<feature type="region of interest" description="Disordered" evidence="6">
    <location>
        <begin position="723"/>
        <end position="783"/>
    </location>
</feature>
<keyword evidence="5 7" id="KW-0472">Membrane</keyword>
<evidence type="ECO:0000256" key="7">
    <source>
        <dbReference type="SAM" id="Phobius"/>
    </source>
</evidence>
<evidence type="ECO:0000259" key="9">
    <source>
        <dbReference type="PROSITE" id="PS51847"/>
    </source>
</evidence>
<dbReference type="Gene3D" id="2.60.40.150">
    <property type="entry name" value="C2 domain"/>
    <property type="match status" value="1"/>
</dbReference>
<keyword evidence="11" id="KW-1185">Reference proteome</keyword>
<dbReference type="PROSITE" id="PS51847">
    <property type="entry name" value="SMP"/>
    <property type="match status" value="1"/>
</dbReference>
<evidence type="ECO:0000256" key="2">
    <source>
        <dbReference type="ARBA" id="ARBA00022448"/>
    </source>
</evidence>
<dbReference type="AlphaFoldDB" id="A0ABD1R4X2"/>
<feature type="region of interest" description="Disordered" evidence="6">
    <location>
        <begin position="406"/>
        <end position="444"/>
    </location>
</feature>
<keyword evidence="7" id="KW-1133">Transmembrane helix</keyword>
<dbReference type="SMART" id="SM00239">
    <property type="entry name" value="C2"/>
    <property type="match status" value="1"/>
</dbReference>
<accession>A0ABD1R4X2</accession>
<feature type="domain" description="SMP-LTD" evidence="9">
    <location>
        <begin position="72"/>
        <end position="266"/>
    </location>
</feature>
<keyword evidence="3" id="KW-0445">Lipid transport</keyword>
<feature type="compositionally biased region" description="Polar residues" evidence="6">
    <location>
        <begin position="643"/>
        <end position="670"/>
    </location>
</feature>
<keyword evidence="2" id="KW-0813">Transport</keyword>
<comment type="caution">
    <text evidence="10">The sequence shown here is derived from an EMBL/GenBank/DDBJ whole genome shotgun (WGS) entry which is preliminary data.</text>
</comment>
<dbReference type="InterPro" id="IPR035892">
    <property type="entry name" value="C2_domain_sf"/>
</dbReference>
<feature type="region of interest" description="Disordered" evidence="6">
    <location>
        <begin position="587"/>
        <end position="673"/>
    </location>
</feature>
<dbReference type="GO" id="GO:0006869">
    <property type="term" value="P:lipid transport"/>
    <property type="evidence" value="ECO:0007669"/>
    <property type="project" value="UniProtKB-KW"/>
</dbReference>
<keyword evidence="7" id="KW-0812">Transmembrane</keyword>
<feature type="region of interest" description="Disordered" evidence="6">
    <location>
        <begin position="495"/>
        <end position="566"/>
    </location>
</feature>
<dbReference type="Pfam" id="PF00168">
    <property type="entry name" value="C2"/>
    <property type="match status" value="1"/>
</dbReference>
<feature type="domain" description="C2" evidence="8">
    <location>
        <begin position="271"/>
        <end position="385"/>
    </location>
</feature>
<feature type="compositionally biased region" description="Basic and acidic residues" evidence="6">
    <location>
        <begin position="591"/>
        <end position="605"/>
    </location>
</feature>
<dbReference type="GO" id="GO:0008289">
    <property type="term" value="F:lipid binding"/>
    <property type="evidence" value="ECO:0007669"/>
    <property type="project" value="UniProtKB-KW"/>
</dbReference>